<dbReference type="GO" id="GO:0005789">
    <property type="term" value="C:endoplasmic reticulum membrane"/>
    <property type="evidence" value="ECO:0007669"/>
    <property type="project" value="TreeGrafter"/>
</dbReference>
<feature type="transmembrane region" description="Helical" evidence="11">
    <location>
        <begin position="22"/>
        <end position="45"/>
    </location>
</feature>
<feature type="domain" description="P-type ATPase A" evidence="12">
    <location>
        <begin position="216"/>
        <end position="331"/>
    </location>
</feature>
<dbReference type="InterPro" id="IPR018303">
    <property type="entry name" value="ATPase_P-typ_P_site"/>
</dbReference>
<feature type="domain" description="P5A-ATPase transmembrane helical hairpin" evidence="13">
    <location>
        <begin position="7"/>
        <end position="57"/>
    </location>
</feature>
<dbReference type="NCBIfam" id="TIGR01494">
    <property type="entry name" value="ATPase_P-type"/>
    <property type="match status" value="1"/>
</dbReference>
<evidence type="ECO:0000256" key="10">
    <source>
        <dbReference type="ARBA" id="ARBA00023136"/>
    </source>
</evidence>
<evidence type="ECO:0000256" key="4">
    <source>
        <dbReference type="ARBA" id="ARBA00022723"/>
    </source>
</evidence>
<dbReference type="InterPro" id="IPR006544">
    <property type="entry name" value="P-type_TPase_V"/>
</dbReference>
<keyword evidence="8" id="KW-1278">Translocase</keyword>
<protein>
    <recommendedName>
        <fullName evidence="16">Cation-transporting ATPase</fullName>
    </recommendedName>
</protein>
<comment type="similarity">
    <text evidence="2">Belongs to the cation transport ATPase (P-type) (TC 3.A.3) family. Type V subfamily.</text>
</comment>
<evidence type="ECO:0000256" key="9">
    <source>
        <dbReference type="ARBA" id="ARBA00022989"/>
    </source>
</evidence>
<keyword evidence="5" id="KW-0547">Nucleotide-binding</keyword>
<evidence type="ECO:0000256" key="8">
    <source>
        <dbReference type="ARBA" id="ARBA00022967"/>
    </source>
</evidence>
<evidence type="ECO:0000259" key="12">
    <source>
        <dbReference type="Pfam" id="PF00122"/>
    </source>
</evidence>
<feature type="transmembrane region" description="Helical" evidence="11">
    <location>
        <begin position="180"/>
        <end position="200"/>
    </location>
</feature>
<dbReference type="Gene3D" id="3.40.50.1000">
    <property type="entry name" value="HAD superfamily/HAD-like"/>
    <property type="match status" value="1"/>
</dbReference>
<keyword evidence="7" id="KW-0460">Magnesium</keyword>
<feature type="transmembrane region" description="Helical" evidence="11">
    <location>
        <begin position="157"/>
        <end position="174"/>
    </location>
</feature>
<feature type="transmembrane region" description="Helical" evidence="11">
    <location>
        <begin position="345"/>
        <end position="363"/>
    </location>
</feature>
<dbReference type="EMBL" id="ML006128">
    <property type="protein sequence ID" value="RKP16939.1"/>
    <property type="molecule type" value="Genomic_DNA"/>
</dbReference>
<dbReference type="GO" id="GO:0005524">
    <property type="term" value="F:ATP binding"/>
    <property type="evidence" value="ECO:0007669"/>
    <property type="project" value="UniProtKB-KW"/>
</dbReference>
<evidence type="ECO:0000256" key="3">
    <source>
        <dbReference type="ARBA" id="ARBA00022692"/>
    </source>
</evidence>
<dbReference type="Gene3D" id="2.70.150.10">
    <property type="entry name" value="Calcium-transporting ATPase, cytoplasmic transduction domain A"/>
    <property type="match status" value="1"/>
</dbReference>
<evidence type="ECO:0000256" key="5">
    <source>
        <dbReference type="ARBA" id="ARBA00022741"/>
    </source>
</evidence>
<dbReference type="InterPro" id="IPR023214">
    <property type="entry name" value="HAD_sf"/>
</dbReference>
<dbReference type="SUPFAM" id="SSF81660">
    <property type="entry name" value="Metal cation-transporting ATPase, ATP-binding domain N"/>
    <property type="match status" value="1"/>
</dbReference>
<dbReference type="SUPFAM" id="SSF81665">
    <property type="entry name" value="Calcium ATPase, transmembrane domain M"/>
    <property type="match status" value="1"/>
</dbReference>
<reference evidence="15" key="1">
    <citation type="journal article" date="2018" name="Nat. Microbiol.">
        <title>Leveraging single-cell genomics to expand the fungal tree of life.</title>
        <authorList>
            <person name="Ahrendt S.R."/>
            <person name="Quandt C.A."/>
            <person name="Ciobanu D."/>
            <person name="Clum A."/>
            <person name="Salamov A."/>
            <person name="Andreopoulos B."/>
            <person name="Cheng J.F."/>
            <person name="Woyke T."/>
            <person name="Pelin A."/>
            <person name="Henrissat B."/>
            <person name="Reynolds N.K."/>
            <person name="Benny G.L."/>
            <person name="Smith M.E."/>
            <person name="James T.Y."/>
            <person name="Grigoriev I.V."/>
        </authorList>
    </citation>
    <scope>NUCLEOTIDE SEQUENCE [LARGE SCALE GENOMIC DNA]</scope>
    <source>
        <strain evidence="15">CSF55</strain>
    </source>
</reference>
<keyword evidence="9 11" id="KW-1133">Transmembrane helix</keyword>
<dbReference type="Pfam" id="PF00122">
    <property type="entry name" value="E1-E2_ATPase"/>
    <property type="match status" value="1"/>
</dbReference>
<dbReference type="GO" id="GO:0015662">
    <property type="term" value="F:P-type ion transporter activity"/>
    <property type="evidence" value="ECO:0007669"/>
    <property type="project" value="TreeGrafter"/>
</dbReference>
<dbReference type="GO" id="GO:0019829">
    <property type="term" value="F:ATPase-coupled monoatomic cation transmembrane transporter activity"/>
    <property type="evidence" value="ECO:0007669"/>
    <property type="project" value="TreeGrafter"/>
</dbReference>
<dbReference type="Pfam" id="PF13246">
    <property type="entry name" value="Cation_ATPase"/>
    <property type="match status" value="1"/>
</dbReference>
<dbReference type="AlphaFoldDB" id="A0A4V1IZ61"/>
<dbReference type="PANTHER" id="PTHR45630:SF7">
    <property type="entry name" value="ENDOPLASMIC RETICULUM TRANSMEMBRANE HELIX TRANSLOCASE"/>
    <property type="match status" value="1"/>
</dbReference>
<dbReference type="PRINTS" id="PR00119">
    <property type="entry name" value="CATATPASE"/>
</dbReference>
<gene>
    <name evidence="14" type="ORF">ROZALSC1DRAFT_16974</name>
</gene>
<dbReference type="SUPFAM" id="SSF81653">
    <property type="entry name" value="Calcium ATPase, transduction domain A"/>
    <property type="match status" value="1"/>
</dbReference>
<dbReference type="GO" id="GO:0006874">
    <property type="term" value="P:intracellular calcium ion homeostasis"/>
    <property type="evidence" value="ECO:0007669"/>
    <property type="project" value="TreeGrafter"/>
</dbReference>
<dbReference type="GO" id="GO:0016887">
    <property type="term" value="F:ATP hydrolysis activity"/>
    <property type="evidence" value="ECO:0007669"/>
    <property type="project" value="InterPro"/>
</dbReference>
<dbReference type="Pfam" id="PF23143">
    <property type="entry name" value="2TM_P5A-ATPase"/>
    <property type="match status" value="1"/>
</dbReference>
<evidence type="ECO:0000256" key="11">
    <source>
        <dbReference type="SAM" id="Phobius"/>
    </source>
</evidence>
<proteinExistence type="inferred from homology"/>
<evidence type="ECO:0000256" key="6">
    <source>
        <dbReference type="ARBA" id="ARBA00022840"/>
    </source>
</evidence>
<evidence type="ECO:0000256" key="2">
    <source>
        <dbReference type="ARBA" id="ARBA00006000"/>
    </source>
</evidence>
<dbReference type="GO" id="GO:0046872">
    <property type="term" value="F:metal ion binding"/>
    <property type="evidence" value="ECO:0007669"/>
    <property type="project" value="UniProtKB-KW"/>
</dbReference>
<evidence type="ECO:0000256" key="1">
    <source>
        <dbReference type="ARBA" id="ARBA00004141"/>
    </source>
</evidence>
<comment type="subcellular location">
    <subcellularLocation>
        <location evidence="1">Membrane</location>
        <topology evidence="1">Multi-pass membrane protein</topology>
    </subcellularLocation>
</comment>
<dbReference type="PROSITE" id="PS00154">
    <property type="entry name" value="ATPASE_E1_E2"/>
    <property type="match status" value="1"/>
</dbReference>
<evidence type="ECO:0000256" key="7">
    <source>
        <dbReference type="ARBA" id="ARBA00022842"/>
    </source>
</evidence>
<evidence type="ECO:0008006" key="16">
    <source>
        <dbReference type="Google" id="ProtNLM"/>
    </source>
</evidence>
<sequence>MAVLDVLYLYYRRQSLLLQNELSIVSLVLLGAVHIVLYLSMHWSIKMRVLFEYKKVSLIKDARCVFVEPVKHHGKCEIVELRRGVLRGEEVLYMRFQERNYVYGGDGFASLEMPVDMKFEEYVGSEGIDRAEDYELYGENEIRVKIPKFWEMFKEHAVAPFFVFQVFSVVLWMFDEYWIYSLFTLVMLIGFESTVVFQRLKMKQEFSGMKNESFRVIVKRRGKWVEKESRELIPGDVIRITGREEEMKSPCDLLLVEGSVVVNEAILTGESTPMLKENILNKKGRFDITKDKENVLFGGSEIILGVGEEIKCFVLRTGYETSQGRLIRMMEFHSENVNVNSYESFMFILFLLMFAILAAYHVFVKGMEYDEKSKSKLILECLMIITAVVPPELPMELSMAVNNSLIELSKKFIYCMEPFRIPFGGKIDVCCFDKTGTLTEDKMELTEIIEYKSNSLSHFEVNSNCVGCCNSLKKFNNKIIGDPMEVELIEKLEIDISKNKIIKRFNFNSEKKRMGVLVEINKEIYFIVKGAPEIIKSMISNNPNKPNEPLKYKRLAKQGYRIISFGFKKISKEIKNVSSFDQEYFENNLTFSGFAVFDCKLKKDTKDAINNLRNSNHFIVLITGDNILTAIHVAKELNL</sequence>
<accession>A0A4V1IZ61</accession>
<name>A0A4V1IZ61_ROZAC</name>
<organism evidence="14 15">
    <name type="scientific">Rozella allomycis (strain CSF55)</name>
    <dbReference type="NCBI Taxonomy" id="988480"/>
    <lineage>
        <taxon>Eukaryota</taxon>
        <taxon>Fungi</taxon>
        <taxon>Fungi incertae sedis</taxon>
        <taxon>Cryptomycota</taxon>
        <taxon>Cryptomycota incertae sedis</taxon>
        <taxon>Rozella</taxon>
    </lineage>
</organism>
<evidence type="ECO:0000259" key="13">
    <source>
        <dbReference type="Pfam" id="PF23143"/>
    </source>
</evidence>
<dbReference type="InterPro" id="IPR059000">
    <property type="entry name" value="ATPase_P-type_domA"/>
</dbReference>
<dbReference type="InterPro" id="IPR023299">
    <property type="entry name" value="ATPase_P-typ_cyto_dom_N"/>
</dbReference>
<dbReference type="InterPro" id="IPR057255">
    <property type="entry name" value="2TM_P5A-ATPase"/>
</dbReference>
<dbReference type="PANTHER" id="PTHR45630">
    <property type="entry name" value="CATION-TRANSPORTING ATPASE-RELATED"/>
    <property type="match status" value="1"/>
</dbReference>
<keyword evidence="3 11" id="KW-0812">Transmembrane</keyword>
<dbReference type="InterPro" id="IPR036412">
    <property type="entry name" value="HAD-like_sf"/>
</dbReference>
<dbReference type="Gene3D" id="3.40.1110.10">
    <property type="entry name" value="Calcium-transporting ATPase, cytoplasmic domain N"/>
    <property type="match status" value="1"/>
</dbReference>
<dbReference type="SUPFAM" id="SSF56784">
    <property type="entry name" value="HAD-like"/>
    <property type="match status" value="1"/>
</dbReference>
<dbReference type="Proteomes" id="UP000281549">
    <property type="component" value="Unassembled WGS sequence"/>
</dbReference>
<keyword evidence="10 11" id="KW-0472">Membrane</keyword>
<dbReference type="InterPro" id="IPR023298">
    <property type="entry name" value="ATPase_P-typ_TM_dom_sf"/>
</dbReference>
<keyword evidence="6" id="KW-0067">ATP-binding</keyword>
<keyword evidence="4" id="KW-0479">Metal-binding</keyword>
<evidence type="ECO:0000313" key="15">
    <source>
        <dbReference type="Proteomes" id="UP000281549"/>
    </source>
</evidence>
<feature type="non-terminal residue" evidence="14">
    <location>
        <position position="639"/>
    </location>
</feature>
<dbReference type="InterPro" id="IPR008250">
    <property type="entry name" value="ATPase_P-typ_transduc_dom_A_sf"/>
</dbReference>
<dbReference type="InterPro" id="IPR001757">
    <property type="entry name" value="P_typ_ATPase"/>
</dbReference>
<evidence type="ECO:0000313" key="14">
    <source>
        <dbReference type="EMBL" id="RKP16939.1"/>
    </source>
</evidence>